<dbReference type="Proteomes" id="UP000275408">
    <property type="component" value="Unassembled WGS sequence"/>
</dbReference>
<keyword evidence="2" id="KW-0812">Transmembrane</keyword>
<comment type="caution">
    <text evidence="3">The sequence shown here is derived from an EMBL/GenBank/DDBJ whole genome shotgun (WGS) entry which is preliminary data.</text>
</comment>
<feature type="coiled-coil region" evidence="1">
    <location>
        <begin position="34"/>
        <end position="75"/>
    </location>
</feature>
<proteinExistence type="predicted"/>
<dbReference type="AlphaFoldDB" id="A0A3M6U8H2"/>
<accession>A0A3M6U8H2</accession>
<evidence type="ECO:0000256" key="1">
    <source>
        <dbReference type="SAM" id="Coils"/>
    </source>
</evidence>
<evidence type="ECO:0000256" key="2">
    <source>
        <dbReference type="SAM" id="Phobius"/>
    </source>
</evidence>
<keyword evidence="2" id="KW-0472">Membrane</keyword>
<evidence type="ECO:0000313" key="3">
    <source>
        <dbReference type="EMBL" id="RMX49911.1"/>
    </source>
</evidence>
<keyword evidence="4" id="KW-1185">Reference proteome</keyword>
<organism evidence="3 4">
    <name type="scientific">Pocillopora damicornis</name>
    <name type="common">Cauliflower coral</name>
    <name type="synonym">Millepora damicornis</name>
    <dbReference type="NCBI Taxonomy" id="46731"/>
    <lineage>
        <taxon>Eukaryota</taxon>
        <taxon>Metazoa</taxon>
        <taxon>Cnidaria</taxon>
        <taxon>Anthozoa</taxon>
        <taxon>Hexacorallia</taxon>
        <taxon>Scleractinia</taxon>
        <taxon>Astrocoeniina</taxon>
        <taxon>Pocilloporidae</taxon>
        <taxon>Pocillopora</taxon>
    </lineage>
</organism>
<gene>
    <name evidence="3" type="ORF">pdam_00017286</name>
</gene>
<evidence type="ECO:0000313" key="4">
    <source>
        <dbReference type="Proteomes" id="UP000275408"/>
    </source>
</evidence>
<feature type="transmembrane region" description="Helical" evidence="2">
    <location>
        <begin position="140"/>
        <end position="166"/>
    </location>
</feature>
<reference evidence="3 4" key="1">
    <citation type="journal article" date="2018" name="Sci. Rep.">
        <title>Comparative analysis of the Pocillopora damicornis genome highlights role of immune system in coral evolution.</title>
        <authorList>
            <person name="Cunning R."/>
            <person name="Bay R.A."/>
            <person name="Gillette P."/>
            <person name="Baker A.C."/>
            <person name="Traylor-Knowles N."/>
        </authorList>
    </citation>
    <scope>NUCLEOTIDE SEQUENCE [LARGE SCALE GENOMIC DNA]</scope>
    <source>
        <strain evidence="3">RSMAS</strain>
        <tissue evidence="3">Whole animal</tissue>
    </source>
</reference>
<dbReference type="EMBL" id="RCHS01002030">
    <property type="protein sequence ID" value="RMX49911.1"/>
    <property type="molecule type" value="Genomic_DNA"/>
</dbReference>
<keyword evidence="2" id="KW-1133">Transmembrane helix</keyword>
<keyword evidence="1" id="KW-0175">Coiled coil</keyword>
<sequence length="258" mass="30516">MCSVSVVTTKLVSTAIDDRVDYLSKVRGKEESVYDKVVRQFRELEKNADKYFDNLDAVEEMCHQAKKDAQRFRLKAEADKELLKRDAAVRAKLYSSVTEMKEKLNRMDIKEEPTCPIEEKMPEAAENAHRLTVTGRVSRYVRIGCALVFDAVAVYTLFRFTHPYFFKSLRRALKRRWAHRSALDVKRNIDDRFINLVRVSRKNSYSNLSKSQWVWSEVFSWKNEPWAESRCKKWHQKEPNPDTFRGNEVYVLKSEFKR</sequence>
<protein>
    <submittedName>
        <fullName evidence="3">Uncharacterized protein</fullName>
    </submittedName>
</protein>
<dbReference type="OrthoDB" id="6236007at2759"/>
<name>A0A3M6U8H2_POCDA</name>